<comment type="similarity">
    <text evidence="2">Belongs to the Tdpoz family.</text>
</comment>
<dbReference type="EnsemblPlants" id="OPUNC10G09120.1">
    <property type="protein sequence ID" value="OPUNC10G09120.1"/>
    <property type="gene ID" value="OPUNC10G09120"/>
</dbReference>
<dbReference type="Gramene" id="OPUNC10G09120.1">
    <property type="protein sequence ID" value="OPUNC10G09120.1"/>
    <property type="gene ID" value="OPUNC10G09120"/>
</dbReference>
<dbReference type="Gene3D" id="3.30.710.10">
    <property type="entry name" value="Potassium Channel Kv1.1, Chain A"/>
    <property type="match status" value="4"/>
</dbReference>
<dbReference type="SUPFAM" id="SSF54695">
    <property type="entry name" value="POZ domain"/>
    <property type="match status" value="3"/>
</dbReference>
<dbReference type="PANTHER" id="PTHR26379:SF518">
    <property type="entry name" value="BTB DOMAIN-CONTAINING PROTEIN"/>
    <property type="match status" value="1"/>
</dbReference>
<dbReference type="InterPro" id="IPR000210">
    <property type="entry name" value="BTB/POZ_dom"/>
</dbReference>
<evidence type="ECO:0000313" key="5">
    <source>
        <dbReference type="EnsemblPlants" id="OPUNC10G09120.1"/>
    </source>
</evidence>
<feature type="domain" description="MATH" evidence="4">
    <location>
        <begin position="112"/>
        <end position="259"/>
    </location>
</feature>
<dbReference type="Gene3D" id="1.25.40.420">
    <property type="match status" value="2"/>
</dbReference>
<dbReference type="InterPro" id="IPR011333">
    <property type="entry name" value="SKP1/BTB/POZ_sf"/>
</dbReference>
<organism evidence="5">
    <name type="scientific">Oryza punctata</name>
    <name type="common">Red rice</name>
    <dbReference type="NCBI Taxonomy" id="4537"/>
    <lineage>
        <taxon>Eukaryota</taxon>
        <taxon>Viridiplantae</taxon>
        <taxon>Streptophyta</taxon>
        <taxon>Embryophyta</taxon>
        <taxon>Tracheophyta</taxon>
        <taxon>Spermatophyta</taxon>
        <taxon>Magnoliopsida</taxon>
        <taxon>Liliopsida</taxon>
        <taxon>Poales</taxon>
        <taxon>Poaceae</taxon>
        <taxon>BOP clade</taxon>
        <taxon>Oryzoideae</taxon>
        <taxon>Oryzeae</taxon>
        <taxon>Oryzinae</taxon>
        <taxon>Oryza</taxon>
    </lineage>
</organism>
<accession>A0A0E0M7U8</accession>
<proteinExistence type="inferred from homology"/>
<name>A0A0E0M7U8_ORYPU</name>
<dbReference type="SMART" id="SM00225">
    <property type="entry name" value="BTB"/>
    <property type="match status" value="3"/>
</dbReference>
<dbReference type="PROSITE" id="PS50097">
    <property type="entry name" value="BTB"/>
    <property type="match status" value="3"/>
</dbReference>
<dbReference type="STRING" id="4537.A0A0E0M7U8"/>
<dbReference type="GO" id="GO:0016567">
    <property type="term" value="P:protein ubiquitination"/>
    <property type="evidence" value="ECO:0007669"/>
    <property type="project" value="InterPro"/>
</dbReference>
<reference evidence="5" key="2">
    <citation type="submission" date="2018-05" db="EMBL/GenBank/DDBJ databases">
        <title>OpunRS2 (Oryza punctata Reference Sequence Version 2).</title>
        <authorList>
            <person name="Zhang J."/>
            <person name="Kudrna D."/>
            <person name="Lee S."/>
            <person name="Talag J."/>
            <person name="Welchert J."/>
            <person name="Wing R.A."/>
        </authorList>
    </citation>
    <scope>NUCLEOTIDE SEQUENCE [LARGE SCALE GENOMIC DNA]</scope>
</reference>
<dbReference type="SUPFAM" id="SSF49599">
    <property type="entry name" value="TRAF domain-like"/>
    <property type="match status" value="2"/>
</dbReference>
<evidence type="ECO:0000256" key="2">
    <source>
        <dbReference type="ARBA" id="ARBA00010846"/>
    </source>
</evidence>
<feature type="domain" description="BTB" evidence="3">
    <location>
        <begin position="310"/>
        <end position="379"/>
    </location>
</feature>
<dbReference type="eggNOG" id="KOG1987">
    <property type="taxonomic scope" value="Eukaryota"/>
</dbReference>
<sequence>MEEEVFMAMKQQEEAAIAQHLLVAADRYNLERMKLICEDRLSKHIDAGSVAIILALAEQHSCQMLKEACLEFLRSSRSLKAVLHPTAGAMSRTTTGGKPALSASSIVSDTVRAHHHLTIDGYSRIKDDLPNGQCVSSCPFAVGGHRWRIDYYPNGKDAARQITLAVGVTFTCKTNCMSFYLVLADEHVPKPVKAQFEFSFKKPKPPARTLFGKSKPPPLASAVQSFDCHGSCGGKATEVSKSSVERHIKDDSFTIWCDIAVLNEFRAEGAMASAAASSSVAAAAFPSYVSVPPSDLHRHLGELLASGDGADVTLEAGGETFKAHRSVLAARSSVLKAELLGPMARSTTAATPTRINDIEAPVFRAMLHFIYTDHLPAETARDEEEEEAAAAAATAMAQHLLEAADRFHLERLKLMCEDKLCRGIGTATVATTLALAEQHGCHGLKEACVVFLRIPGNLSSAMATDGFEHLTTSCPAILKELMSKLAVVSMVNGRASRRCQPGARLARRHGAVVLLQPRHAGEAAGTAAGGSFAVRCDVVFVDVLRVPAAAAAAAAASELPVMAMLPPSGLHRHLGELLNGREGADVTFQVAAGGETFAAHRCVLAARSPVFRAQLFGPVKEGSTDSGVIVIDDMEAEVFSSLLTFIYTDSLDGGDSGDDDGGVMAQNLLAAGDRYGLDRMKLICEEKLRNHIDGSSVGSLLVLAERHHCRVLKEACFDFLSSGVNLEEFAGTDAFEELISSSPAVVNEGAGMPPPWRPASSAFAGRGNPPRSSASSIVADTASGSHCLKIDGFSRTRGIPAGERLQSSPFTVGGHRWYLYFQPNGNGAEGSEGHVSLYLLLDEDVSKPVTAQFEFSIGAENRPSFLLLKKKKKKLKHAPLTTRVNTSNFASHAAWGFAKFLKWADLEKEGYLKYDCFVIKCDIIVINEFRTVGGTNSTTPAAPSFVSVPPSDLCQQLGVLLDSEKGADVVFQVGGETFAAHRCVLAARSPVFGAELFGAMMEGNVAHIINIDDMEARVFRALLCFIYTDSLPEMKKGEEDIMFQNLLVAADRYNMERMKLICEEKLCEYIDVGTVAAMLVLADQHGCDGLKKACFNFLKLQQT</sequence>
<evidence type="ECO:0000256" key="1">
    <source>
        <dbReference type="ARBA" id="ARBA00004906"/>
    </source>
</evidence>
<dbReference type="InterPro" id="IPR056423">
    <property type="entry name" value="BACK_BPM_SPOP"/>
</dbReference>
<feature type="domain" description="BTB" evidence="3">
    <location>
        <begin position="967"/>
        <end position="1035"/>
    </location>
</feature>
<dbReference type="CDD" id="cd18280">
    <property type="entry name" value="BTB_POZ_BPM_plant"/>
    <property type="match status" value="1"/>
</dbReference>
<dbReference type="AlphaFoldDB" id="A0A0E0M7U8"/>
<dbReference type="CDD" id="cd00121">
    <property type="entry name" value="MATH"/>
    <property type="match status" value="2"/>
</dbReference>
<protein>
    <recommendedName>
        <fullName evidence="7">BTB domain-containing protein</fullName>
    </recommendedName>
</protein>
<dbReference type="InterPro" id="IPR002083">
    <property type="entry name" value="MATH/TRAF_dom"/>
</dbReference>
<dbReference type="Pfam" id="PF00651">
    <property type="entry name" value="BTB"/>
    <property type="match status" value="3"/>
</dbReference>
<dbReference type="Gene3D" id="2.60.210.10">
    <property type="entry name" value="Apoptosis, Tumor Necrosis Factor Receptor Associated Protein 2, Chain A"/>
    <property type="match status" value="2"/>
</dbReference>
<dbReference type="SMART" id="SM00061">
    <property type="entry name" value="MATH"/>
    <property type="match status" value="1"/>
</dbReference>
<comment type="pathway">
    <text evidence="1">Protein modification; protein ubiquitination.</text>
</comment>
<evidence type="ECO:0008006" key="7">
    <source>
        <dbReference type="Google" id="ProtNLM"/>
    </source>
</evidence>
<dbReference type="InterPro" id="IPR008974">
    <property type="entry name" value="TRAF-like"/>
</dbReference>
<feature type="domain" description="MATH" evidence="4">
    <location>
        <begin position="783"/>
        <end position="923"/>
    </location>
</feature>
<evidence type="ECO:0000259" key="4">
    <source>
        <dbReference type="PROSITE" id="PS50144"/>
    </source>
</evidence>
<keyword evidence="6" id="KW-1185">Reference proteome</keyword>
<dbReference type="HOGENOM" id="CLU_004253_5_0_1"/>
<dbReference type="Proteomes" id="UP000026962">
    <property type="component" value="Chromosome 10"/>
</dbReference>
<dbReference type="Pfam" id="PF22486">
    <property type="entry name" value="MATH_2"/>
    <property type="match status" value="2"/>
</dbReference>
<dbReference type="OMA" id="RYNMERM"/>
<feature type="domain" description="BTB" evidence="3">
    <location>
        <begin position="584"/>
        <end position="655"/>
    </location>
</feature>
<dbReference type="PANTHER" id="PTHR26379">
    <property type="entry name" value="BTB/POZ AND MATH DOMAIN-CONTAINING PROTEIN 1"/>
    <property type="match status" value="1"/>
</dbReference>
<reference evidence="5" key="1">
    <citation type="submission" date="2015-04" db="UniProtKB">
        <authorList>
            <consortium name="EnsemblPlants"/>
        </authorList>
    </citation>
    <scope>IDENTIFICATION</scope>
</reference>
<dbReference type="InterPro" id="IPR045005">
    <property type="entry name" value="BPM1-6"/>
</dbReference>
<evidence type="ECO:0000259" key="3">
    <source>
        <dbReference type="PROSITE" id="PS50097"/>
    </source>
</evidence>
<dbReference type="PROSITE" id="PS50144">
    <property type="entry name" value="MATH"/>
    <property type="match status" value="2"/>
</dbReference>
<dbReference type="Pfam" id="PF24570">
    <property type="entry name" value="BACK_BPM_SPOP"/>
    <property type="match status" value="4"/>
</dbReference>
<evidence type="ECO:0000313" key="6">
    <source>
        <dbReference type="Proteomes" id="UP000026962"/>
    </source>
</evidence>
<dbReference type="Gene3D" id="6.10.250.3030">
    <property type="match status" value="1"/>
</dbReference>